<keyword evidence="2" id="KW-1185">Reference proteome</keyword>
<sequence length="50" mass="5764">MNCSPISIRSWKYQELSRDYYVTQLPVGKDIKASSQTKSQSVRRRSALEA</sequence>
<dbReference type="Proteomes" id="UP000499080">
    <property type="component" value="Unassembled WGS sequence"/>
</dbReference>
<dbReference type="EMBL" id="BGPR01022131">
    <property type="protein sequence ID" value="GBN88134.1"/>
    <property type="molecule type" value="Genomic_DNA"/>
</dbReference>
<organism evidence="1 2">
    <name type="scientific">Araneus ventricosus</name>
    <name type="common">Orbweaver spider</name>
    <name type="synonym">Epeira ventricosa</name>
    <dbReference type="NCBI Taxonomy" id="182803"/>
    <lineage>
        <taxon>Eukaryota</taxon>
        <taxon>Metazoa</taxon>
        <taxon>Ecdysozoa</taxon>
        <taxon>Arthropoda</taxon>
        <taxon>Chelicerata</taxon>
        <taxon>Arachnida</taxon>
        <taxon>Araneae</taxon>
        <taxon>Araneomorphae</taxon>
        <taxon>Entelegynae</taxon>
        <taxon>Araneoidea</taxon>
        <taxon>Araneidae</taxon>
        <taxon>Araneus</taxon>
    </lineage>
</organism>
<accession>A0A4Y2SIQ8</accession>
<proteinExistence type="predicted"/>
<evidence type="ECO:0000313" key="2">
    <source>
        <dbReference type="Proteomes" id="UP000499080"/>
    </source>
</evidence>
<dbReference type="AlphaFoldDB" id="A0A4Y2SIQ8"/>
<protein>
    <submittedName>
        <fullName evidence="1">Uncharacterized protein</fullName>
    </submittedName>
</protein>
<comment type="caution">
    <text evidence="1">The sequence shown here is derived from an EMBL/GenBank/DDBJ whole genome shotgun (WGS) entry which is preliminary data.</text>
</comment>
<name>A0A4Y2SIQ8_ARAVE</name>
<reference evidence="1 2" key="1">
    <citation type="journal article" date="2019" name="Sci. Rep.">
        <title>Orb-weaving spider Araneus ventricosus genome elucidates the spidroin gene catalogue.</title>
        <authorList>
            <person name="Kono N."/>
            <person name="Nakamura H."/>
            <person name="Ohtoshi R."/>
            <person name="Moran D.A.P."/>
            <person name="Shinohara A."/>
            <person name="Yoshida Y."/>
            <person name="Fujiwara M."/>
            <person name="Mori M."/>
            <person name="Tomita M."/>
            <person name="Arakawa K."/>
        </authorList>
    </citation>
    <scope>NUCLEOTIDE SEQUENCE [LARGE SCALE GENOMIC DNA]</scope>
</reference>
<gene>
    <name evidence="1" type="ORF">AVEN_63432_1</name>
</gene>
<feature type="non-terminal residue" evidence="1">
    <location>
        <position position="50"/>
    </location>
</feature>
<evidence type="ECO:0000313" key="1">
    <source>
        <dbReference type="EMBL" id="GBN88134.1"/>
    </source>
</evidence>